<dbReference type="Proteomes" id="UP001419268">
    <property type="component" value="Unassembled WGS sequence"/>
</dbReference>
<feature type="domain" description="RNase H type-1" evidence="2">
    <location>
        <begin position="266"/>
        <end position="396"/>
    </location>
</feature>
<dbReference type="SUPFAM" id="SSF53098">
    <property type="entry name" value="Ribonuclease H-like"/>
    <property type="match status" value="1"/>
</dbReference>
<dbReference type="InterPro" id="IPR044730">
    <property type="entry name" value="RNase_H-like_dom_plant"/>
</dbReference>
<reference evidence="3 4" key="1">
    <citation type="submission" date="2024-01" db="EMBL/GenBank/DDBJ databases">
        <title>Genome assemblies of Stephania.</title>
        <authorList>
            <person name="Yang L."/>
        </authorList>
    </citation>
    <scope>NUCLEOTIDE SEQUENCE [LARGE SCALE GENOMIC DNA]</scope>
    <source>
        <strain evidence="3">JXDWG</strain>
        <tissue evidence="3">Leaf</tissue>
    </source>
</reference>
<evidence type="ECO:0000313" key="3">
    <source>
        <dbReference type="EMBL" id="KAK9112219.1"/>
    </source>
</evidence>
<dbReference type="EMBL" id="JBBNAG010000008">
    <property type="protein sequence ID" value="KAK9112219.1"/>
    <property type="molecule type" value="Genomic_DNA"/>
</dbReference>
<sequence length="426" mass="48063">MISPTGPSSSNHTPHSNHSGSSSRNGTPSPTISDPPSTASPAPSGRYGALMHELRAVDVRPDFVTNEAWNRYREYWASEDFKARSKKAPDRDEDDEVTPNDIFFHGHTKDHDGVTFIDNRSALFHVKLLRRHEEHTQATPNRPIDEKQLYYDAAGECSKGRVYGLGSLAERKRRYEDPGASTSWKPMVRSSELDAVVQRLKQFEAFVQSKLGMRMDFEQAPFRHQRRHHLRSIISRLGWIRLVHHSSSTTMMMMTTMIGWMRSTLPFDVLILNTDGASKGNPWSTTFGRVFRNGNGHWQLGYMGKIGHTSSLVAELWSIREGLNLAHQLQPVKLVIQSDSNTALQLITHGENLLHPAAALINDCQLLLRGNWEIHLKHVFREANQVADKLANLREGQSSKWIVMSSPPTCILPCLLADVMGVNLQH</sequence>
<comment type="caution">
    <text evidence="3">The sequence shown here is derived from an EMBL/GenBank/DDBJ whole genome shotgun (WGS) entry which is preliminary data.</text>
</comment>
<dbReference type="Pfam" id="PF13456">
    <property type="entry name" value="RVT_3"/>
    <property type="match status" value="1"/>
</dbReference>
<dbReference type="InterPro" id="IPR053151">
    <property type="entry name" value="RNase_H-like"/>
</dbReference>
<dbReference type="GO" id="GO:0003676">
    <property type="term" value="F:nucleic acid binding"/>
    <property type="evidence" value="ECO:0007669"/>
    <property type="project" value="InterPro"/>
</dbReference>
<dbReference type="AlphaFoldDB" id="A0AAP0IB82"/>
<dbReference type="CDD" id="cd06222">
    <property type="entry name" value="RNase_H_like"/>
    <property type="match status" value="1"/>
</dbReference>
<proteinExistence type="predicted"/>
<evidence type="ECO:0000259" key="2">
    <source>
        <dbReference type="PROSITE" id="PS50879"/>
    </source>
</evidence>
<dbReference type="GO" id="GO:0004523">
    <property type="term" value="F:RNA-DNA hybrid ribonuclease activity"/>
    <property type="evidence" value="ECO:0007669"/>
    <property type="project" value="InterPro"/>
</dbReference>
<protein>
    <recommendedName>
        <fullName evidence="2">RNase H type-1 domain-containing protein</fullName>
    </recommendedName>
</protein>
<accession>A0AAP0IB82</accession>
<evidence type="ECO:0000256" key="1">
    <source>
        <dbReference type="SAM" id="MobiDB-lite"/>
    </source>
</evidence>
<keyword evidence="4" id="KW-1185">Reference proteome</keyword>
<dbReference type="InterPro" id="IPR012337">
    <property type="entry name" value="RNaseH-like_sf"/>
</dbReference>
<name>A0AAP0IB82_9MAGN</name>
<feature type="region of interest" description="Disordered" evidence="1">
    <location>
        <begin position="1"/>
        <end position="46"/>
    </location>
</feature>
<evidence type="ECO:0000313" key="4">
    <source>
        <dbReference type="Proteomes" id="UP001419268"/>
    </source>
</evidence>
<dbReference type="PANTHER" id="PTHR47723:SF19">
    <property type="entry name" value="POLYNUCLEOTIDYL TRANSFERASE, RIBONUCLEASE H-LIKE SUPERFAMILY PROTEIN"/>
    <property type="match status" value="1"/>
</dbReference>
<dbReference type="InterPro" id="IPR036397">
    <property type="entry name" value="RNaseH_sf"/>
</dbReference>
<gene>
    <name evidence="3" type="ORF">Scep_019738</name>
</gene>
<dbReference type="InterPro" id="IPR002156">
    <property type="entry name" value="RNaseH_domain"/>
</dbReference>
<dbReference type="PANTHER" id="PTHR47723">
    <property type="entry name" value="OS05G0353850 PROTEIN"/>
    <property type="match status" value="1"/>
</dbReference>
<feature type="compositionally biased region" description="Basic and acidic residues" evidence="1">
    <location>
        <begin position="81"/>
        <end position="90"/>
    </location>
</feature>
<feature type="region of interest" description="Disordered" evidence="1">
    <location>
        <begin position="81"/>
        <end position="104"/>
    </location>
</feature>
<feature type="compositionally biased region" description="Low complexity" evidence="1">
    <location>
        <begin position="1"/>
        <end position="44"/>
    </location>
</feature>
<dbReference type="PROSITE" id="PS50879">
    <property type="entry name" value="RNASE_H_1"/>
    <property type="match status" value="1"/>
</dbReference>
<dbReference type="Gene3D" id="3.30.420.10">
    <property type="entry name" value="Ribonuclease H-like superfamily/Ribonuclease H"/>
    <property type="match status" value="1"/>
</dbReference>
<organism evidence="3 4">
    <name type="scientific">Stephania cephalantha</name>
    <dbReference type="NCBI Taxonomy" id="152367"/>
    <lineage>
        <taxon>Eukaryota</taxon>
        <taxon>Viridiplantae</taxon>
        <taxon>Streptophyta</taxon>
        <taxon>Embryophyta</taxon>
        <taxon>Tracheophyta</taxon>
        <taxon>Spermatophyta</taxon>
        <taxon>Magnoliopsida</taxon>
        <taxon>Ranunculales</taxon>
        <taxon>Menispermaceae</taxon>
        <taxon>Menispermoideae</taxon>
        <taxon>Cissampelideae</taxon>
        <taxon>Stephania</taxon>
    </lineage>
</organism>